<evidence type="ECO:0000313" key="3">
    <source>
        <dbReference type="EMBL" id="KAL1591366.1"/>
    </source>
</evidence>
<gene>
    <name evidence="3" type="ORF">SLS60_012065</name>
</gene>
<organism evidence="3 4">
    <name type="scientific">Paraconiothyrium brasiliense</name>
    <dbReference type="NCBI Taxonomy" id="300254"/>
    <lineage>
        <taxon>Eukaryota</taxon>
        <taxon>Fungi</taxon>
        <taxon>Dikarya</taxon>
        <taxon>Ascomycota</taxon>
        <taxon>Pezizomycotina</taxon>
        <taxon>Dothideomycetes</taxon>
        <taxon>Pleosporomycetidae</taxon>
        <taxon>Pleosporales</taxon>
        <taxon>Massarineae</taxon>
        <taxon>Didymosphaeriaceae</taxon>
        <taxon>Paraconiothyrium</taxon>
    </lineage>
</organism>
<dbReference type="EMBL" id="JAKJXO020000028">
    <property type="protein sequence ID" value="KAL1591366.1"/>
    <property type="molecule type" value="Genomic_DNA"/>
</dbReference>
<name>A0ABR3QGR6_9PLEO</name>
<dbReference type="InterPro" id="IPR045108">
    <property type="entry name" value="TXNDC17-like"/>
</dbReference>
<dbReference type="InterPro" id="IPR036249">
    <property type="entry name" value="Thioredoxin-like_sf"/>
</dbReference>
<evidence type="ECO:0000256" key="1">
    <source>
        <dbReference type="ARBA" id="ARBA00008987"/>
    </source>
</evidence>
<sequence length="192" mass="21574">MTAWWGKRFAKTRYNDTIPRCGPHQSQTSHLRLSVAGIIHSHRPSSESAIPESIDQAKMPVQDPFQIPNSAQDLPLTNDPHATFFLNFIASISPETKQPWCPDVRAALPLIDAAFSADNAPEVGYVHVGQKPEWKDLSNVHRTEWNVNAVPALVRYQRVGGEVKETGRLVEGELLDQKKLKELVNRQHKSNI</sequence>
<dbReference type="PANTHER" id="PTHR12452:SF0">
    <property type="entry name" value="THIOREDOXIN DOMAIN-CONTAINING PROTEIN 17"/>
    <property type="match status" value="1"/>
</dbReference>
<reference evidence="3 4" key="1">
    <citation type="submission" date="2024-02" db="EMBL/GenBank/DDBJ databases">
        <title>De novo assembly and annotation of 12 fungi associated with fruit tree decline syndrome in Ontario, Canada.</title>
        <authorList>
            <person name="Sulman M."/>
            <person name="Ellouze W."/>
            <person name="Ilyukhin E."/>
        </authorList>
    </citation>
    <scope>NUCLEOTIDE SEQUENCE [LARGE SCALE GENOMIC DNA]</scope>
    <source>
        <strain evidence="3 4">M42-189</strain>
    </source>
</reference>
<dbReference type="InterPro" id="IPR010357">
    <property type="entry name" value="TXNDC17_dom"/>
</dbReference>
<dbReference type="Pfam" id="PF06110">
    <property type="entry name" value="TXD17-like_Trx"/>
    <property type="match status" value="1"/>
</dbReference>
<comment type="similarity">
    <text evidence="1">Belongs to the thioredoxin family.</text>
</comment>
<evidence type="ECO:0000259" key="2">
    <source>
        <dbReference type="Pfam" id="PF06110"/>
    </source>
</evidence>
<accession>A0ABR3QGR6</accession>
<dbReference type="Gene3D" id="3.40.30.10">
    <property type="entry name" value="Glutaredoxin"/>
    <property type="match status" value="1"/>
</dbReference>
<dbReference type="Proteomes" id="UP001521785">
    <property type="component" value="Unassembled WGS sequence"/>
</dbReference>
<keyword evidence="4" id="KW-1185">Reference proteome</keyword>
<feature type="domain" description="Thioredoxin" evidence="2">
    <location>
        <begin position="81"/>
        <end position="161"/>
    </location>
</feature>
<dbReference type="SUPFAM" id="SSF52833">
    <property type="entry name" value="Thioredoxin-like"/>
    <property type="match status" value="1"/>
</dbReference>
<proteinExistence type="inferred from homology"/>
<evidence type="ECO:0000313" key="4">
    <source>
        <dbReference type="Proteomes" id="UP001521785"/>
    </source>
</evidence>
<protein>
    <recommendedName>
        <fullName evidence="2">Thioredoxin domain-containing protein</fullName>
    </recommendedName>
</protein>
<comment type="caution">
    <text evidence="3">The sequence shown here is derived from an EMBL/GenBank/DDBJ whole genome shotgun (WGS) entry which is preliminary data.</text>
</comment>
<dbReference type="PANTHER" id="PTHR12452">
    <property type="entry name" value="42-9-9 PROTEIN-RELATED"/>
    <property type="match status" value="1"/>
</dbReference>